<gene>
    <name evidence="1" type="ORF">LX32DRAFT_641649</name>
</gene>
<dbReference type="EMBL" id="MU842909">
    <property type="protein sequence ID" value="KAK2026727.1"/>
    <property type="molecule type" value="Genomic_DNA"/>
</dbReference>
<dbReference type="AlphaFoldDB" id="A0AAD9LZJ7"/>
<dbReference type="Proteomes" id="UP001232148">
    <property type="component" value="Unassembled WGS sequence"/>
</dbReference>
<reference evidence="1" key="1">
    <citation type="submission" date="2021-06" db="EMBL/GenBank/DDBJ databases">
        <title>Comparative genomics, transcriptomics and evolutionary studies reveal genomic signatures of adaptation to plant cell wall in hemibiotrophic fungi.</title>
        <authorList>
            <consortium name="DOE Joint Genome Institute"/>
            <person name="Baroncelli R."/>
            <person name="Diaz J.F."/>
            <person name="Benocci T."/>
            <person name="Peng M."/>
            <person name="Battaglia E."/>
            <person name="Haridas S."/>
            <person name="Andreopoulos W."/>
            <person name="Labutti K."/>
            <person name="Pangilinan J."/>
            <person name="Floch G.L."/>
            <person name="Makela M.R."/>
            <person name="Henrissat B."/>
            <person name="Grigoriev I.V."/>
            <person name="Crouch J.A."/>
            <person name="De Vries R.P."/>
            <person name="Sukno S.A."/>
            <person name="Thon M.R."/>
        </authorList>
    </citation>
    <scope>NUCLEOTIDE SEQUENCE</scope>
    <source>
        <strain evidence="1">MAFF235873</strain>
    </source>
</reference>
<organism evidence="1 2">
    <name type="scientific">Colletotrichum zoysiae</name>
    <dbReference type="NCBI Taxonomy" id="1216348"/>
    <lineage>
        <taxon>Eukaryota</taxon>
        <taxon>Fungi</taxon>
        <taxon>Dikarya</taxon>
        <taxon>Ascomycota</taxon>
        <taxon>Pezizomycotina</taxon>
        <taxon>Sordariomycetes</taxon>
        <taxon>Hypocreomycetidae</taxon>
        <taxon>Glomerellales</taxon>
        <taxon>Glomerellaceae</taxon>
        <taxon>Colletotrichum</taxon>
        <taxon>Colletotrichum graminicola species complex</taxon>
    </lineage>
</organism>
<keyword evidence="2" id="KW-1185">Reference proteome</keyword>
<accession>A0AAD9LZJ7</accession>
<evidence type="ECO:0000313" key="1">
    <source>
        <dbReference type="EMBL" id="KAK2026727.1"/>
    </source>
</evidence>
<evidence type="ECO:0000313" key="2">
    <source>
        <dbReference type="Proteomes" id="UP001232148"/>
    </source>
</evidence>
<protein>
    <submittedName>
        <fullName evidence="1">Uncharacterized protein</fullName>
    </submittedName>
</protein>
<proteinExistence type="predicted"/>
<name>A0AAD9LZJ7_9PEZI</name>
<sequence length="68" mass="7538">MRTVADASRTSNPKLTLHSRSMHGTFQQQRSMSFWPLLIFFGFPASANPPAPWAARMGPPSHHHPAIA</sequence>
<comment type="caution">
    <text evidence="1">The sequence shown here is derived from an EMBL/GenBank/DDBJ whole genome shotgun (WGS) entry which is preliminary data.</text>
</comment>